<keyword evidence="4" id="KW-1133">Transmembrane helix</keyword>
<dbReference type="InterPro" id="IPR018060">
    <property type="entry name" value="HTH_AraC"/>
</dbReference>
<dbReference type="PANTHER" id="PTHR43280:SF2">
    <property type="entry name" value="HTH-TYPE TRANSCRIPTIONAL REGULATOR EXSA"/>
    <property type="match status" value="1"/>
</dbReference>
<keyword evidence="3" id="KW-0804">Transcription</keyword>
<evidence type="ECO:0000259" key="5">
    <source>
        <dbReference type="PROSITE" id="PS01124"/>
    </source>
</evidence>
<organism evidence="6 7">
    <name type="scientific">Kaistella gelatinilytica</name>
    <dbReference type="NCBI Taxonomy" id="2787636"/>
    <lineage>
        <taxon>Bacteria</taxon>
        <taxon>Pseudomonadati</taxon>
        <taxon>Bacteroidota</taxon>
        <taxon>Flavobacteriia</taxon>
        <taxon>Flavobacteriales</taxon>
        <taxon>Weeksellaceae</taxon>
        <taxon>Chryseobacterium group</taxon>
        <taxon>Kaistella</taxon>
    </lineage>
</organism>
<keyword evidence="1" id="KW-0805">Transcription regulation</keyword>
<evidence type="ECO:0000313" key="7">
    <source>
        <dbReference type="Proteomes" id="UP000660070"/>
    </source>
</evidence>
<dbReference type="Proteomes" id="UP000660070">
    <property type="component" value="Unassembled WGS sequence"/>
</dbReference>
<keyword evidence="7" id="KW-1185">Reference proteome</keyword>
<dbReference type="InterPro" id="IPR011990">
    <property type="entry name" value="TPR-like_helical_dom_sf"/>
</dbReference>
<dbReference type="SUPFAM" id="SSF46689">
    <property type="entry name" value="Homeodomain-like"/>
    <property type="match status" value="1"/>
</dbReference>
<proteinExistence type="predicted"/>
<comment type="caution">
    <text evidence="6">The sequence shown here is derived from an EMBL/GenBank/DDBJ whole genome shotgun (WGS) entry which is preliminary data.</text>
</comment>
<keyword evidence="4" id="KW-0812">Transmembrane</keyword>
<evidence type="ECO:0000256" key="2">
    <source>
        <dbReference type="ARBA" id="ARBA00023125"/>
    </source>
</evidence>
<dbReference type="EMBL" id="JADPVI010000002">
    <property type="protein sequence ID" value="MBF8457497.1"/>
    <property type="molecule type" value="Genomic_DNA"/>
</dbReference>
<evidence type="ECO:0000256" key="4">
    <source>
        <dbReference type="SAM" id="Phobius"/>
    </source>
</evidence>
<dbReference type="PROSITE" id="PS01124">
    <property type="entry name" value="HTH_ARAC_FAMILY_2"/>
    <property type="match status" value="1"/>
</dbReference>
<sequence length="508" mass="59324">MPQFWKIFLFLLFGGSLLTAQKRTDFELRMQNSFLKLYENPDVAIHSAQEIRTDKTETPVINILTKANLLKGDYVESVKIAFEKSHSEIGNEDLRKILILSREFYELNFYEQADKIISQYLEKKGKSRNSDKDQFLYAQLFQIQAQNFLALKKYENARKSLTQSSNSLKNKSAAPDLILKENQLISATILFEKGQKEEARKIADSLLKDLQKNPRNIYLYSLTQQLRGNLFFEEQNYEEAINCLKNALLPLENINYNPLKEKVYKDLSINYLVLKNNAEYELYRKKSEEVSKLLGEQKKEARREILQLNTESIAEKSESLRNKKRMQFFFLLGISFLLLLIAGYFYYREIQKAKNLAKQIKFFRSINIPVKTSKETITEKISSKKPLLIPKETEEEILAQLEIFENSKNYLDNKMSLATLSAQLGTNTKYLSEIINKYKDKNFNTYINELRIKHVIQLLSTDRTYLQYKISYIAEIGGFTSHSAFTNVFKSVTGFSPNEYLQNLRNSE</sequence>
<evidence type="ECO:0000313" key="6">
    <source>
        <dbReference type="EMBL" id="MBF8457497.1"/>
    </source>
</evidence>
<feature type="transmembrane region" description="Helical" evidence="4">
    <location>
        <begin position="328"/>
        <end position="347"/>
    </location>
</feature>
<dbReference type="Gene3D" id="1.25.40.10">
    <property type="entry name" value="Tetratricopeptide repeat domain"/>
    <property type="match status" value="1"/>
</dbReference>
<dbReference type="Gene3D" id="1.10.10.60">
    <property type="entry name" value="Homeodomain-like"/>
    <property type="match status" value="2"/>
</dbReference>
<evidence type="ECO:0000256" key="1">
    <source>
        <dbReference type="ARBA" id="ARBA00023015"/>
    </source>
</evidence>
<name>A0ABS0FCP8_9FLAO</name>
<gene>
    <name evidence="6" type="ORF">IV494_09940</name>
</gene>
<dbReference type="InterPro" id="IPR009057">
    <property type="entry name" value="Homeodomain-like_sf"/>
</dbReference>
<accession>A0ABS0FCP8</accession>
<feature type="domain" description="HTH araC/xylS-type" evidence="5">
    <location>
        <begin position="401"/>
        <end position="503"/>
    </location>
</feature>
<dbReference type="PANTHER" id="PTHR43280">
    <property type="entry name" value="ARAC-FAMILY TRANSCRIPTIONAL REGULATOR"/>
    <property type="match status" value="1"/>
</dbReference>
<protein>
    <submittedName>
        <fullName evidence="6">Helix-turn-helix domain-containing protein</fullName>
    </submittedName>
</protein>
<dbReference type="RefSeq" id="WP_196079985.1">
    <property type="nucleotide sequence ID" value="NZ_JADPVI010000002.1"/>
</dbReference>
<keyword evidence="4" id="KW-0472">Membrane</keyword>
<keyword evidence="2" id="KW-0238">DNA-binding</keyword>
<dbReference type="Pfam" id="PF12833">
    <property type="entry name" value="HTH_18"/>
    <property type="match status" value="1"/>
</dbReference>
<reference evidence="6 7" key="1">
    <citation type="submission" date="2020-11" db="EMBL/GenBank/DDBJ databases">
        <title>Kaistella gelatinilytica sp. nov., a flavobacterium isolated from Antarctic Soil.</title>
        <authorList>
            <person name="Li J."/>
        </authorList>
    </citation>
    <scope>NUCLEOTIDE SEQUENCE [LARGE SCALE GENOMIC DNA]</scope>
    <source>
        <strain evidence="6 7">G5-32</strain>
    </source>
</reference>
<dbReference type="SUPFAM" id="SSF48452">
    <property type="entry name" value="TPR-like"/>
    <property type="match status" value="1"/>
</dbReference>
<dbReference type="SMART" id="SM00342">
    <property type="entry name" value="HTH_ARAC"/>
    <property type="match status" value="1"/>
</dbReference>
<evidence type="ECO:0000256" key="3">
    <source>
        <dbReference type="ARBA" id="ARBA00023163"/>
    </source>
</evidence>